<dbReference type="Proteomes" id="UP000194236">
    <property type="component" value="Unassembled WGS sequence"/>
</dbReference>
<evidence type="ECO:0000256" key="1">
    <source>
        <dbReference type="SAM" id="MobiDB-lite"/>
    </source>
</evidence>
<name>A0A1Y3AQB2_EURMA</name>
<accession>A0A1Y3AQB2</accession>
<gene>
    <name evidence="2" type="ORF">BLA29_005317</name>
</gene>
<protein>
    <submittedName>
        <fullName evidence="2">Uncharacterized protein</fullName>
    </submittedName>
</protein>
<evidence type="ECO:0000313" key="2">
    <source>
        <dbReference type="EMBL" id="OTF70014.1"/>
    </source>
</evidence>
<keyword evidence="3" id="KW-1185">Reference proteome</keyword>
<organism evidence="2 3">
    <name type="scientific">Euroglyphus maynei</name>
    <name type="common">Mayne's house dust mite</name>
    <dbReference type="NCBI Taxonomy" id="6958"/>
    <lineage>
        <taxon>Eukaryota</taxon>
        <taxon>Metazoa</taxon>
        <taxon>Ecdysozoa</taxon>
        <taxon>Arthropoda</taxon>
        <taxon>Chelicerata</taxon>
        <taxon>Arachnida</taxon>
        <taxon>Acari</taxon>
        <taxon>Acariformes</taxon>
        <taxon>Sarcoptiformes</taxon>
        <taxon>Astigmata</taxon>
        <taxon>Psoroptidia</taxon>
        <taxon>Analgoidea</taxon>
        <taxon>Pyroglyphidae</taxon>
        <taxon>Pyroglyphinae</taxon>
        <taxon>Euroglyphus</taxon>
    </lineage>
</organism>
<feature type="compositionally biased region" description="Low complexity" evidence="1">
    <location>
        <begin position="1"/>
        <end position="35"/>
    </location>
</feature>
<proteinExistence type="predicted"/>
<dbReference type="AlphaFoldDB" id="A0A1Y3AQB2"/>
<dbReference type="EMBL" id="MUJZ01067724">
    <property type="protein sequence ID" value="OTF70014.1"/>
    <property type="molecule type" value="Genomic_DNA"/>
</dbReference>
<feature type="compositionally biased region" description="Low complexity" evidence="1">
    <location>
        <begin position="87"/>
        <end position="98"/>
    </location>
</feature>
<feature type="compositionally biased region" description="Polar residues" evidence="1">
    <location>
        <begin position="58"/>
        <end position="73"/>
    </location>
</feature>
<dbReference type="OrthoDB" id="10681503at2759"/>
<feature type="compositionally biased region" description="Low complexity" evidence="1">
    <location>
        <begin position="196"/>
        <end position="215"/>
    </location>
</feature>
<evidence type="ECO:0000313" key="3">
    <source>
        <dbReference type="Proteomes" id="UP000194236"/>
    </source>
</evidence>
<feature type="non-terminal residue" evidence="2">
    <location>
        <position position="311"/>
    </location>
</feature>
<feature type="compositionally biased region" description="Polar residues" evidence="1">
    <location>
        <begin position="36"/>
        <end position="50"/>
    </location>
</feature>
<feature type="region of interest" description="Disordered" evidence="1">
    <location>
        <begin position="1"/>
        <end position="238"/>
    </location>
</feature>
<comment type="caution">
    <text evidence="2">The sequence shown here is derived from an EMBL/GenBank/DDBJ whole genome shotgun (WGS) entry which is preliminary data.</text>
</comment>
<feature type="compositionally biased region" description="Polar residues" evidence="1">
    <location>
        <begin position="166"/>
        <end position="195"/>
    </location>
</feature>
<feature type="compositionally biased region" description="Low complexity" evidence="1">
    <location>
        <begin position="105"/>
        <end position="165"/>
    </location>
</feature>
<feature type="compositionally biased region" description="Polar residues" evidence="1">
    <location>
        <begin position="229"/>
        <end position="238"/>
    </location>
</feature>
<sequence length="311" mass="32279">MPSSVSSSSTNSTFTANTSPTSSISNSNNIVGSTSPQPSNRRNANSSPLSHSGKISPLPSNRMSPKNQPTQAQKSLFKSPDLPPPLLLQSPTGGSSQSVPPPPYSSSVSTSSTSSKPSLMQSISSTSTNNNNNRSGPMLPPQSGYSSPGISSTGISPWSSPNSSSVDKFNSNSMAIGSSSDHLTSAINDSKSQTCLSTSTPSSPAESSSPLSAESRNPPLIIPTDPIFDQQSHPPEQVTTKFKESIHDSTSKVDSSYTCDSVANVETSSMKTFQSLLSEKDNLASCESINSSMTSTDARLLISSDGPSTTT</sequence>
<reference evidence="2 3" key="1">
    <citation type="submission" date="2017-03" db="EMBL/GenBank/DDBJ databases">
        <title>Genome Survey of Euroglyphus maynei.</title>
        <authorList>
            <person name="Arlian L.G."/>
            <person name="Morgan M.S."/>
            <person name="Rider S.D."/>
        </authorList>
    </citation>
    <scope>NUCLEOTIDE SEQUENCE [LARGE SCALE GENOMIC DNA]</scope>
    <source>
        <strain evidence="2">Arlian Lab</strain>
        <tissue evidence="2">Whole body</tissue>
    </source>
</reference>